<feature type="domain" description="Sporulation initiation phosphotransferase B C-terminal" evidence="5">
    <location>
        <begin position="59"/>
        <end position="172"/>
    </location>
</feature>
<dbReference type="InterPro" id="IPR037100">
    <property type="entry name" value="Spo0B_C_sf"/>
</dbReference>
<evidence type="ECO:0000256" key="2">
    <source>
        <dbReference type="ARBA" id="ARBA00022679"/>
    </source>
</evidence>
<evidence type="ECO:0000256" key="4">
    <source>
        <dbReference type="SAM" id="Coils"/>
    </source>
</evidence>
<dbReference type="SMART" id="SM01317">
    <property type="entry name" value="SPOB_ab"/>
    <property type="match status" value="1"/>
</dbReference>
<protein>
    <submittedName>
        <fullName evidence="6">Stage 0 sporulation protein B (Sporulation initiation phosphotransferase)</fullName>
        <ecNumber evidence="6">2.7.-.-</ecNumber>
    </submittedName>
</protein>
<keyword evidence="7" id="KW-1185">Reference proteome</keyword>
<sequence>MSSEWNVIQALRHTRHDWMNRLQLIKGNLDLDRVERAKEIIYEIVQEAQNESKLSNLKLPHFTEWMLTYNWDKNMIHIEYEILQENPHKLQDIQLVTWFSDLFRILEYSVKPYAENVMIVSMDFNTEEVCFEFDFNGIINNSQQLEKQLQELKERNAFYLDILQLNDHMLLFKIKIKYI</sequence>
<dbReference type="Proteomes" id="UP001646157">
    <property type="component" value="Unassembled WGS sequence"/>
</dbReference>
<organism evidence="6 7">
    <name type="scientific">Rossellomorea pakistanensis</name>
    <dbReference type="NCBI Taxonomy" id="992288"/>
    <lineage>
        <taxon>Bacteria</taxon>
        <taxon>Bacillati</taxon>
        <taxon>Bacillota</taxon>
        <taxon>Bacilli</taxon>
        <taxon>Bacillales</taxon>
        <taxon>Bacillaceae</taxon>
        <taxon>Rossellomorea</taxon>
    </lineage>
</organism>
<dbReference type="RefSeq" id="WP_205169289.1">
    <property type="nucleotide sequence ID" value="NZ_JAFBDZ010000001.1"/>
</dbReference>
<feature type="coiled-coil region" evidence="4">
    <location>
        <begin position="135"/>
        <end position="162"/>
    </location>
</feature>
<dbReference type="Pfam" id="PF14682">
    <property type="entry name" value="SPOB_ab"/>
    <property type="match status" value="1"/>
</dbReference>
<comment type="caution">
    <text evidence="6">The sequence shown here is derived from an EMBL/GenBank/DDBJ whole genome shotgun (WGS) entry which is preliminary data.</text>
</comment>
<dbReference type="InterPro" id="IPR039506">
    <property type="entry name" value="SPOB_a"/>
</dbReference>
<reference evidence="6 7" key="1">
    <citation type="submission" date="2021-01" db="EMBL/GenBank/DDBJ databases">
        <title>Genomic Encyclopedia of Type Strains, Phase IV (KMG-IV): sequencing the most valuable type-strain genomes for metagenomic binning, comparative biology and taxonomic classification.</title>
        <authorList>
            <person name="Goeker M."/>
        </authorList>
    </citation>
    <scope>NUCLEOTIDE SEQUENCE [LARGE SCALE GENOMIC DNA]</scope>
    <source>
        <strain evidence="6 7">DSM 24834</strain>
    </source>
</reference>
<keyword evidence="4" id="KW-0175">Coiled coil</keyword>
<evidence type="ECO:0000256" key="3">
    <source>
        <dbReference type="ARBA" id="ARBA00022777"/>
    </source>
</evidence>
<keyword evidence="3" id="KW-0418">Kinase</keyword>
<dbReference type="EC" id="2.7.-.-" evidence="6"/>
<dbReference type="InterPro" id="IPR016120">
    <property type="entry name" value="Sig_transdc_His_kin_SpoOB"/>
</dbReference>
<evidence type="ECO:0000259" key="5">
    <source>
        <dbReference type="SMART" id="SM01317"/>
    </source>
</evidence>
<evidence type="ECO:0000313" key="6">
    <source>
        <dbReference type="EMBL" id="MBM7584832.1"/>
    </source>
</evidence>
<dbReference type="GO" id="GO:0016740">
    <property type="term" value="F:transferase activity"/>
    <property type="evidence" value="ECO:0007669"/>
    <property type="project" value="UniProtKB-KW"/>
</dbReference>
<dbReference type="InterPro" id="IPR016122">
    <property type="entry name" value="SpoOB_C"/>
</dbReference>
<proteinExistence type="predicted"/>
<keyword evidence="2 6" id="KW-0808">Transferase</keyword>
<evidence type="ECO:0000313" key="7">
    <source>
        <dbReference type="Proteomes" id="UP001646157"/>
    </source>
</evidence>
<keyword evidence="1" id="KW-0597">Phosphoprotein</keyword>
<dbReference type="Gene3D" id="3.30.565.30">
    <property type="entry name" value="Sporulation initiation phosphotransferase B (SpoOB), C-terminal domain"/>
    <property type="match status" value="1"/>
</dbReference>
<dbReference type="SUPFAM" id="SSF55890">
    <property type="entry name" value="Sporulation response regulatory protein Spo0B"/>
    <property type="match status" value="1"/>
</dbReference>
<dbReference type="Gene3D" id="1.10.287.130">
    <property type="match status" value="1"/>
</dbReference>
<name>A0ABS2NAF0_9BACI</name>
<accession>A0ABS2NAF0</accession>
<dbReference type="EMBL" id="JAFBDZ010000001">
    <property type="protein sequence ID" value="MBM7584832.1"/>
    <property type="molecule type" value="Genomic_DNA"/>
</dbReference>
<evidence type="ECO:0000256" key="1">
    <source>
        <dbReference type="ARBA" id="ARBA00022553"/>
    </source>
</evidence>
<dbReference type="Pfam" id="PF14689">
    <property type="entry name" value="SPOB_a"/>
    <property type="match status" value="1"/>
</dbReference>
<gene>
    <name evidence="6" type="ORF">JOC86_001369</name>
</gene>